<reference evidence="6" key="1">
    <citation type="submission" date="2013-09" db="EMBL/GenBank/DDBJ databases">
        <title>The Genome Sequence of Anopheles culicifacies species A.</title>
        <authorList>
            <consortium name="The Broad Institute Genomics Platform"/>
            <person name="Neafsey D.E."/>
            <person name="Besansky N."/>
            <person name="Howell P."/>
            <person name="Walton C."/>
            <person name="Young S.K."/>
            <person name="Zeng Q."/>
            <person name="Gargeya S."/>
            <person name="Fitzgerald M."/>
            <person name="Haas B."/>
            <person name="Abouelleil A."/>
            <person name="Allen A.W."/>
            <person name="Alvarado L."/>
            <person name="Arachchi H.M."/>
            <person name="Berlin A.M."/>
            <person name="Chapman S.B."/>
            <person name="Gainer-Dewar J."/>
            <person name="Goldberg J."/>
            <person name="Griggs A."/>
            <person name="Gujja S."/>
            <person name="Hansen M."/>
            <person name="Howarth C."/>
            <person name="Imamovic A."/>
            <person name="Ireland A."/>
            <person name="Larimer J."/>
            <person name="McCowan C."/>
            <person name="Murphy C."/>
            <person name="Pearson M."/>
            <person name="Poon T.W."/>
            <person name="Priest M."/>
            <person name="Roberts A."/>
            <person name="Saif S."/>
            <person name="Shea T."/>
            <person name="Sisk P."/>
            <person name="Sykes S."/>
            <person name="Wortman J."/>
            <person name="Nusbaum C."/>
            <person name="Birren B."/>
        </authorList>
    </citation>
    <scope>NUCLEOTIDE SEQUENCE [LARGE SCALE GENOMIC DNA]</scope>
    <source>
        <strain evidence="6">A-37</strain>
    </source>
</reference>
<feature type="domain" description="Transcription factor CBF/NF-Y/archaeal histone" evidence="4">
    <location>
        <begin position="141"/>
        <end position="203"/>
    </location>
</feature>
<sequence>MEEAQFSEELFSTQDEASFGNAVPLPEKAPEKSANEFVIPSSSEQASNGVEREEGTTIEQETPDLVFSEEIDIDQHFEKVNGTSDKSGADQVLEDSVESGEEVENIAETDGAEQSTDSNAPQRKGENTSNTKAPEERLAVFPFARIKQIMKLDPEVGIVTAEAIFVVTKAAELFLQTLAKDSSSHTLASKKKTISKRDVNLAIDNVDALMFLEGMMNV</sequence>
<accession>A0A182MVC9</accession>
<name>A0A182MVC9_9DIPT</name>
<feature type="region of interest" description="Disordered" evidence="3">
    <location>
        <begin position="1"/>
        <end position="134"/>
    </location>
</feature>
<dbReference type="Gene3D" id="1.10.20.10">
    <property type="entry name" value="Histone, subunit A"/>
    <property type="match status" value="1"/>
</dbReference>
<dbReference type="GO" id="GO:0008622">
    <property type="term" value="C:epsilon DNA polymerase complex"/>
    <property type="evidence" value="ECO:0007669"/>
    <property type="project" value="TreeGrafter"/>
</dbReference>
<dbReference type="Proteomes" id="UP000075883">
    <property type="component" value="Unassembled WGS sequence"/>
</dbReference>
<comment type="subcellular location">
    <subcellularLocation>
        <location evidence="1">Nucleus</location>
    </subcellularLocation>
</comment>
<dbReference type="Pfam" id="PF00808">
    <property type="entry name" value="CBFD_NFYB_HMF"/>
    <property type="match status" value="1"/>
</dbReference>
<evidence type="ECO:0000313" key="6">
    <source>
        <dbReference type="Proteomes" id="UP000075883"/>
    </source>
</evidence>
<keyword evidence="6" id="KW-1185">Reference proteome</keyword>
<protein>
    <recommendedName>
        <fullName evidence="4">Transcription factor CBF/NF-Y/archaeal histone domain-containing protein</fullName>
    </recommendedName>
</protein>
<dbReference type="GO" id="GO:0006261">
    <property type="term" value="P:DNA-templated DNA replication"/>
    <property type="evidence" value="ECO:0007669"/>
    <property type="project" value="TreeGrafter"/>
</dbReference>
<evidence type="ECO:0000259" key="4">
    <source>
        <dbReference type="Pfam" id="PF00808"/>
    </source>
</evidence>
<feature type="compositionally biased region" description="Acidic residues" evidence="3">
    <location>
        <begin position="92"/>
        <end position="111"/>
    </location>
</feature>
<evidence type="ECO:0000256" key="3">
    <source>
        <dbReference type="SAM" id="MobiDB-lite"/>
    </source>
</evidence>
<dbReference type="VEuPathDB" id="VectorBase:ACUA027162"/>
<evidence type="ECO:0000256" key="1">
    <source>
        <dbReference type="ARBA" id="ARBA00004123"/>
    </source>
</evidence>
<feature type="compositionally biased region" description="Polar residues" evidence="3">
    <location>
        <begin position="112"/>
        <end position="132"/>
    </location>
</feature>
<dbReference type="AlphaFoldDB" id="A0A182MVC9"/>
<dbReference type="PANTHER" id="PTHR10252">
    <property type="entry name" value="HISTONE-LIKE TRANSCRIPTION FACTOR CCAAT-RELATED"/>
    <property type="match status" value="1"/>
</dbReference>
<proteinExistence type="predicted"/>
<organism evidence="5 6">
    <name type="scientific">Anopheles culicifacies</name>
    <dbReference type="NCBI Taxonomy" id="139723"/>
    <lineage>
        <taxon>Eukaryota</taxon>
        <taxon>Metazoa</taxon>
        <taxon>Ecdysozoa</taxon>
        <taxon>Arthropoda</taxon>
        <taxon>Hexapoda</taxon>
        <taxon>Insecta</taxon>
        <taxon>Pterygota</taxon>
        <taxon>Neoptera</taxon>
        <taxon>Endopterygota</taxon>
        <taxon>Diptera</taxon>
        <taxon>Nematocera</taxon>
        <taxon>Culicoidea</taxon>
        <taxon>Culicidae</taxon>
        <taxon>Anophelinae</taxon>
        <taxon>Anopheles</taxon>
        <taxon>culicifacies species complex</taxon>
    </lineage>
</organism>
<evidence type="ECO:0000313" key="5">
    <source>
        <dbReference type="EnsemblMetazoa" id="ACUA027162-PA"/>
    </source>
</evidence>
<dbReference type="CDD" id="cd22929">
    <property type="entry name" value="HFD_POLE4-like"/>
    <property type="match status" value="1"/>
</dbReference>
<dbReference type="InterPro" id="IPR003958">
    <property type="entry name" value="CBFA_NFYB_domain"/>
</dbReference>
<dbReference type="InterPro" id="IPR050568">
    <property type="entry name" value="Transcr_DNA_Rep_Reg"/>
</dbReference>
<dbReference type="InterPro" id="IPR009072">
    <property type="entry name" value="Histone-fold"/>
</dbReference>
<dbReference type="SUPFAM" id="SSF47113">
    <property type="entry name" value="Histone-fold"/>
    <property type="match status" value="1"/>
</dbReference>
<reference evidence="5" key="2">
    <citation type="submission" date="2020-05" db="UniProtKB">
        <authorList>
            <consortium name="EnsemblMetazoa"/>
        </authorList>
    </citation>
    <scope>IDENTIFICATION</scope>
    <source>
        <strain evidence="5">A-37</strain>
    </source>
</reference>
<dbReference type="PANTHER" id="PTHR10252:SF79">
    <property type="entry name" value="DNA POLYMERASE EPSILON SUBUNIT 4"/>
    <property type="match status" value="1"/>
</dbReference>
<dbReference type="EMBL" id="AXCM01002148">
    <property type="status" value="NOT_ANNOTATED_CDS"/>
    <property type="molecule type" value="Genomic_DNA"/>
</dbReference>
<dbReference type="GO" id="GO:0046982">
    <property type="term" value="F:protein heterodimerization activity"/>
    <property type="evidence" value="ECO:0007669"/>
    <property type="project" value="InterPro"/>
</dbReference>
<dbReference type="EnsemblMetazoa" id="ACUA027162-RA">
    <property type="protein sequence ID" value="ACUA027162-PA"/>
    <property type="gene ID" value="ACUA027162"/>
</dbReference>
<evidence type="ECO:0000256" key="2">
    <source>
        <dbReference type="ARBA" id="ARBA00023242"/>
    </source>
</evidence>
<dbReference type="STRING" id="139723.A0A182MVC9"/>
<keyword evidence="2" id="KW-0539">Nucleus</keyword>